<gene>
    <name evidence="2" type="ORF">GCM10007898_13040</name>
</gene>
<protein>
    <submittedName>
        <fullName evidence="2">Uncharacterized protein</fullName>
    </submittedName>
</protein>
<dbReference type="Proteomes" id="UP001156627">
    <property type="component" value="Unassembled WGS sequence"/>
</dbReference>
<keyword evidence="1" id="KW-0812">Transmembrane</keyword>
<keyword evidence="1" id="KW-0472">Membrane</keyword>
<feature type="transmembrane region" description="Helical" evidence="1">
    <location>
        <begin position="55"/>
        <end position="76"/>
    </location>
</feature>
<keyword evidence="3" id="KW-1185">Reference proteome</keyword>
<evidence type="ECO:0000313" key="3">
    <source>
        <dbReference type="Proteomes" id="UP001156627"/>
    </source>
</evidence>
<feature type="transmembrane region" description="Helical" evidence="1">
    <location>
        <begin position="12"/>
        <end position="32"/>
    </location>
</feature>
<proteinExistence type="predicted"/>
<evidence type="ECO:0000313" key="2">
    <source>
        <dbReference type="EMBL" id="GLQ87736.1"/>
    </source>
</evidence>
<sequence>MQVKSNRAYLLFRAASGLAFMFIGLAFPISIYKEYGFSYGNVYDHGSHVVGQVRYIWAGLGLGCLSFVAGLIQFLLAKFHLKYDR</sequence>
<comment type="caution">
    <text evidence="2">The sequence shown here is derived from an EMBL/GenBank/DDBJ whole genome shotgun (WGS) entry which is preliminary data.</text>
</comment>
<keyword evidence="1" id="KW-1133">Transmembrane helix</keyword>
<reference evidence="3" key="1">
    <citation type="journal article" date="2019" name="Int. J. Syst. Evol. Microbiol.">
        <title>The Global Catalogue of Microorganisms (GCM) 10K type strain sequencing project: providing services to taxonomists for standard genome sequencing and annotation.</title>
        <authorList>
            <consortium name="The Broad Institute Genomics Platform"/>
            <consortium name="The Broad Institute Genome Sequencing Center for Infectious Disease"/>
            <person name="Wu L."/>
            <person name="Ma J."/>
        </authorList>
    </citation>
    <scope>NUCLEOTIDE SEQUENCE [LARGE SCALE GENOMIC DNA]</scope>
    <source>
        <strain evidence="3">NBRC 111981</strain>
    </source>
</reference>
<evidence type="ECO:0000256" key="1">
    <source>
        <dbReference type="SAM" id="Phobius"/>
    </source>
</evidence>
<accession>A0ABQ5X978</accession>
<dbReference type="EMBL" id="BSOA01000012">
    <property type="protein sequence ID" value="GLQ87736.1"/>
    <property type="molecule type" value="Genomic_DNA"/>
</dbReference>
<name>A0ABQ5X978_9GAMM</name>
<organism evidence="2 3">
    <name type="scientific">Dyella flagellata</name>
    <dbReference type="NCBI Taxonomy" id="1867833"/>
    <lineage>
        <taxon>Bacteria</taxon>
        <taxon>Pseudomonadati</taxon>
        <taxon>Pseudomonadota</taxon>
        <taxon>Gammaproteobacteria</taxon>
        <taxon>Lysobacterales</taxon>
        <taxon>Rhodanobacteraceae</taxon>
        <taxon>Dyella</taxon>
    </lineage>
</organism>